<evidence type="ECO:0000256" key="6">
    <source>
        <dbReference type="PROSITE-ProRule" id="PRU00146"/>
    </source>
</evidence>
<name>A0AAU9S634_THLAR</name>
<dbReference type="InterPro" id="IPR059153">
    <property type="entry name" value="NSD_PHD-1st"/>
</dbReference>
<evidence type="ECO:0000256" key="4">
    <source>
        <dbReference type="ARBA" id="ARBA00022833"/>
    </source>
</evidence>
<dbReference type="GO" id="GO:0045944">
    <property type="term" value="P:positive regulation of transcription by RNA polymerase II"/>
    <property type="evidence" value="ECO:0007669"/>
    <property type="project" value="TreeGrafter"/>
</dbReference>
<evidence type="ECO:0000259" key="8">
    <source>
        <dbReference type="PROSITE" id="PS50016"/>
    </source>
</evidence>
<reference evidence="9 10" key="1">
    <citation type="submission" date="2022-03" db="EMBL/GenBank/DDBJ databases">
        <authorList>
            <person name="Nunn A."/>
            <person name="Chopra R."/>
            <person name="Nunn A."/>
            <person name="Contreras Garrido A."/>
        </authorList>
    </citation>
    <scope>NUCLEOTIDE SEQUENCE [LARGE SCALE GENOMIC DNA]</scope>
</reference>
<sequence length="872" mass="95313">MEEEGTVCLQMPVEGVMAEEENSSTGELKRERLCTGESIEGEDFPNKKQAKEASTDDIVSEISNPVASPVESTSRFRDVSSQPAKSGSGDPVECGEVTGTCSGSDFGSEETISGGERSGNDASVAGSPPTEHSSGVLASSFVLEIPKHLSSTGIRKITFKLSKQKKDFDDLPVTKDGAWDGVEAPGVWDLKLPKKFVSSSYPSNVKKLLATGILDGARVKYISTSPVRELQGIIHSGGYLCGCATCNFSKVLSPYEFEKHAGAKTRHPNNHIYLENGRAVYNIVQELKTAPRDLLEEVIRNVAGSALCEEGLQAWKGDGQVAEPDMFFFLAASLQQSNSMYDRSHIVEDSYASYLGPDPGQSLVESQSLTPCSLENHYFREKTYATDTFDEPKRVAKKKLTSHASGTGCHKKVTEGSNRKRDNDLHRLLFMPNGLPDGTELAYYVKSQKLLQGYKQGSGIVCSCCSREISPSQFEAHAGMAGRRQPYRHIYISSGLSLHDIALSLASGHVITTGDSDDMCSICGDGGDLLLCAGCPQAFHTVCLKFQSMPEGTWYCSSCNDGPISSKKATATDPFGNSKPIVIRLSRVVKAPESEIGGCVFCRSHDFSIGKFDDRTVILCDQCEKEYHVGCLRENGLCDLKEIPQEKWFCCNDCSRIHTALQNSVSCGPQTIPTLLSDIICRKDRENGIFTENGDTVQWRILSGKSRYPEHLPLLGRAAVIFRECFDPIVAKSGRDLIPVMVYGRNISGQEFGGMYCLVLIVNSLVVSAALLRIFGQQVAELPIVATSREYQGRGYFQGLFACVENLLSSLNVENLVLPAAEEAESIWTNKFGFTKMTEQQLQNYQKEVQLTIFKGTSMLEKKVAKSLSAPI</sequence>
<evidence type="ECO:0000313" key="10">
    <source>
        <dbReference type="Proteomes" id="UP000836841"/>
    </source>
</evidence>
<dbReference type="EMBL" id="OU466860">
    <property type="protein sequence ID" value="CAH2058902.1"/>
    <property type="molecule type" value="Genomic_DNA"/>
</dbReference>
<dbReference type="GO" id="GO:0003682">
    <property type="term" value="F:chromatin binding"/>
    <property type="evidence" value="ECO:0007669"/>
    <property type="project" value="TreeGrafter"/>
</dbReference>
<feature type="region of interest" description="Disordered" evidence="7">
    <location>
        <begin position="18"/>
        <end position="134"/>
    </location>
</feature>
<dbReference type="InterPro" id="IPR019786">
    <property type="entry name" value="Zinc_finger_PHD-type_CS"/>
</dbReference>
<dbReference type="InterPro" id="IPR019787">
    <property type="entry name" value="Znf_PHD-finger"/>
</dbReference>
<dbReference type="PANTHER" id="PTHR47025:SF7">
    <property type="entry name" value="ACYL-COA N-ACYLTRANSFERASE WITH RING_FYVE_PHD-TYPE ZINC FINGER DOMAIN-CONTAINING PROTEIN"/>
    <property type="match status" value="1"/>
</dbReference>
<feature type="compositionally biased region" description="Polar residues" evidence="7">
    <location>
        <begin position="61"/>
        <end position="85"/>
    </location>
</feature>
<dbReference type="SUPFAM" id="SSF57903">
    <property type="entry name" value="FYVE/PHD zinc finger"/>
    <property type="match status" value="2"/>
</dbReference>
<accession>A0AAU9S634</accession>
<dbReference type="FunFam" id="3.30.40.10:FF:000413">
    <property type="entry name" value="PHD zinc finger protein"/>
    <property type="match status" value="1"/>
</dbReference>
<keyword evidence="3 6" id="KW-0863">Zinc-finger</keyword>
<dbReference type="FunFam" id="3.30.40.10:FF:000669">
    <property type="entry name" value="Acyl-CoA N-acyltransferase with RING/FYVE/PHD-type zinc finger domain-containing protein"/>
    <property type="match status" value="1"/>
</dbReference>
<dbReference type="GO" id="GO:0042393">
    <property type="term" value="F:histone binding"/>
    <property type="evidence" value="ECO:0007669"/>
    <property type="project" value="TreeGrafter"/>
</dbReference>
<dbReference type="AlphaFoldDB" id="A0AAU9S634"/>
<dbReference type="InterPro" id="IPR011011">
    <property type="entry name" value="Znf_FYVE_PHD"/>
</dbReference>
<keyword evidence="2" id="KW-0479">Metal-binding</keyword>
<gene>
    <name evidence="9" type="ORF">TAV2_LOCUS12571</name>
</gene>
<dbReference type="Pfam" id="PF23209">
    <property type="entry name" value="IDM1_C"/>
    <property type="match status" value="1"/>
</dbReference>
<proteinExistence type="predicted"/>
<dbReference type="InterPro" id="IPR013083">
    <property type="entry name" value="Znf_RING/FYVE/PHD"/>
</dbReference>
<protein>
    <recommendedName>
        <fullName evidence="8">PHD-type domain-containing protein</fullName>
    </recommendedName>
</protein>
<evidence type="ECO:0000256" key="3">
    <source>
        <dbReference type="ARBA" id="ARBA00022771"/>
    </source>
</evidence>
<dbReference type="GO" id="GO:0008270">
    <property type="term" value="F:zinc ion binding"/>
    <property type="evidence" value="ECO:0007669"/>
    <property type="project" value="UniProtKB-KW"/>
</dbReference>
<dbReference type="Gene3D" id="3.40.630.30">
    <property type="match status" value="1"/>
</dbReference>
<dbReference type="InterPro" id="IPR001965">
    <property type="entry name" value="Znf_PHD"/>
</dbReference>
<keyword evidence="10" id="KW-1185">Reference proteome</keyword>
<dbReference type="PROSITE" id="PS01359">
    <property type="entry name" value="ZF_PHD_1"/>
    <property type="match status" value="2"/>
</dbReference>
<feature type="compositionally biased region" description="Basic and acidic residues" evidence="7">
    <location>
        <begin position="44"/>
        <end position="54"/>
    </location>
</feature>
<dbReference type="Gene3D" id="3.30.40.10">
    <property type="entry name" value="Zinc/RING finger domain, C3HC4 (zinc finger)"/>
    <property type="match status" value="2"/>
</dbReference>
<dbReference type="GO" id="GO:0005634">
    <property type="term" value="C:nucleus"/>
    <property type="evidence" value="ECO:0007669"/>
    <property type="project" value="UniProtKB-SubCell"/>
</dbReference>
<evidence type="ECO:0000256" key="2">
    <source>
        <dbReference type="ARBA" id="ARBA00022723"/>
    </source>
</evidence>
<comment type="subcellular location">
    <subcellularLocation>
        <location evidence="1">Nucleus</location>
    </subcellularLocation>
</comment>
<feature type="domain" description="PHD-type" evidence="8">
    <location>
        <begin position="517"/>
        <end position="562"/>
    </location>
</feature>
<dbReference type="InterPro" id="IPR016181">
    <property type="entry name" value="Acyl_CoA_acyltransferase"/>
</dbReference>
<dbReference type="PANTHER" id="PTHR47025">
    <property type="entry name" value="AUTOIMMUNE REGULATOR"/>
    <property type="match status" value="1"/>
</dbReference>
<dbReference type="CDD" id="cd15539">
    <property type="entry name" value="PHD1_AIRE"/>
    <property type="match status" value="1"/>
</dbReference>
<dbReference type="Pfam" id="PF23011">
    <property type="entry name" value="PHD-1st_NSD"/>
    <property type="match status" value="1"/>
</dbReference>
<evidence type="ECO:0000256" key="7">
    <source>
        <dbReference type="SAM" id="MobiDB-lite"/>
    </source>
</evidence>
<evidence type="ECO:0000256" key="1">
    <source>
        <dbReference type="ARBA" id="ARBA00004123"/>
    </source>
</evidence>
<evidence type="ECO:0000256" key="5">
    <source>
        <dbReference type="ARBA" id="ARBA00023242"/>
    </source>
</evidence>
<evidence type="ECO:0000313" key="9">
    <source>
        <dbReference type="EMBL" id="CAH2058902.1"/>
    </source>
</evidence>
<dbReference type="InterPro" id="IPR032308">
    <property type="entry name" value="TDBD"/>
</dbReference>
<dbReference type="SMART" id="SM00249">
    <property type="entry name" value="PHD"/>
    <property type="match status" value="2"/>
</dbReference>
<dbReference type="SUPFAM" id="SSF55729">
    <property type="entry name" value="Acyl-CoA N-acyltransferases (Nat)"/>
    <property type="match status" value="1"/>
</dbReference>
<keyword evidence="5" id="KW-0539">Nucleus</keyword>
<dbReference type="GO" id="GO:0000977">
    <property type="term" value="F:RNA polymerase II transcription regulatory region sequence-specific DNA binding"/>
    <property type="evidence" value="ECO:0007669"/>
    <property type="project" value="TreeGrafter"/>
</dbReference>
<dbReference type="InterPro" id="IPR056511">
    <property type="entry name" value="IDM1_C"/>
</dbReference>
<organism evidence="9 10">
    <name type="scientific">Thlaspi arvense</name>
    <name type="common">Field penny-cress</name>
    <dbReference type="NCBI Taxonomy" id="13288"/>
    <lineage>
        <taxon>Eukaryota</taxon>
        <taxon>Viridiplantae</taxon>
        <taxon>Streptophyta</taxon>
        <taxon>Embryophyta</taxon>
        <taxon>Tracheophyta</taxon>
        <taxon>Spermatophyta</taxon>
        <taxon>Magnoliopsida</taxon>
        <taxon>eudicotyledons</taxon>
        <taxon>Gunneridae</taxon>
        <taxon>Pentapetalae</taxon>
        <taxon>rosids</taxon>
        <taxon>malvids</taxon>
        <taxon>Brassicales</taxon>
        <taxon>Brassicaceae</taxon>
        <taxon>Thlaspideae</taxon>
        <taxon>Thlaspi</taxon>
    </lineage>
</organism>
<dbReference type="PROSITE" id="PS50016">
    <property type="entry name" value="ZF_PHD_2"/>
    <property type="match status" value="1"/>
</dbReference>
<dbReference type="Proteomes" id="UP000836841">
    <property type="component" value="Chromosome 4"/>
</dbReference>
<dbReference type="FunFam" id="3.40.630.30:FF:000073">
    <property type="entry name" value="PHD finger family protein"/>
    <property type="match status" value="1"/>
</dbReference>
<keyword evidence="4" id="KW-0862">Zinc</keyword>
<dbReference type="Pfam" id="PF16135">
    <property type="entry name" value="TDBD"/>
    <property type="match status" value="2"/>
</dbReference>